<protein>
    <submittedName>
        <fullName evidence="2">Metal-dependent hydrolase, endonuclease/exonuclease/phosphatase family</fullName>
    </submittedName>
</protein>
<dbReference type="eggNOG" id="COG3568">
    <property type="taxonomic scope" value="Bacteria"/>
</dbReference>
<dbReference type="InParanoid" id="A0A1I2EXE1"/>
<dbReference type="InterPro" id="IPR013320">
    <property type="entry name" value="ConA-like_dom_sf"/>
</dbReference>
<accession>A0A1I2EXE1</accession>
<evidence type="ECO:0000313" key="3">
    <source>
        <dbReference type="Proteomes" id="UP000181976"/>
    </source>
</evidence>
<dbReference type="GO" id="GO:0004519">
    <property type="term" value="F:endonuclease activity"/>
    <property type="evidence" value="ECO:0007669"/>
    <property type="project" value="UniProtKB-KW"/>
</dbReference>
<dbReference type="PANTHER" id="PTHR41349:SF1">
    <property type="entry name" value="PROTEIN CBG08683"/>
    <property type="match status" value="1"/>
</dbReference>
<dbReference type="GO" id="GO:0004553">
    <property type="term" value="F:hydrolase activity, hydrolyzing O-glycosyl compounds"/>
    <property type="evidence" value="ECO:0007669"/>
    <property type="project" value="UniProtKB-ARBA"/>
</dbReference>
<keyword evidence="2" id="KW-0255">Endonuclease</keyword>
<dbReference type="SUPFAM" id="SSF56219">
    <property type="entry name" value="DNase I-like"/>
    <property type="match status" value="1"/>
</dbReference>
<evidence type="ECO:0000313" key="2">
    <source>
        <dbReference type="EMBL" id="SFE97545.1"/>
    </source>
</evidence>
<dbReference type="RefSeq" id="WP_010528419.1">
    <property type="nucleotide sequence ID" value="NZ_AFSL01000084.1"/>
</dbReference>
<evidence type="ECO:0000259" key="1">
    <source>
        <dbReference type="Pfam" id="PF03372"/>
    </source>
</evidence>
<dbReference type="STRING" id="385682.SAMN05444380_12516"/>
<sequence length="525" mass="60328">MKPVYFVLALVLFIQTGCQKRTYQDPGPSLIYLNFNNKITNAGILPVQFQGDQYVSYTKGIADTCLNLTKTAFYRKPLIIDKGFNNSFREYEGFTILLWLKTDACDPYEYVIAGQKIPTNDFNNFIGWQISKTVTGGWYWQASDGLNHIHYRPLVSQQPLNDGQWHQLGFSVNKKLREARFYFDGNLKAIFSTEQLDNIFPGASLYIGVDPLARYIRQETFNGLIDELGVWSKALSDAQVAYYYQQICGKKLKPFPEYKDSVTVMTWNIWNGGTNRGKFTGIQQITDIIKESKADIISLQETMDAGEIIAGQLDFFLYKRSENLSIISRYPPTRSFNIFQPQHFGAVMLNIGQNRKLLMSPLWLSLQPNLPAYFIKENARSDTIEVREMETRGKEIRFILSELTPLIQEDTPHATIIAGDFNSGSHLDWTTRNKKRHNNLVVNFPASRFMYEAGFFDAYRTLYPDETTFPGYTWSPVYKEGLQTRMDFIYYKGNTLKPSSAKVIDTWPYGFPSDHAAVLVSFIIE</sequence>
<dbReference type="InterPro" id="IPR005135">
    <property type="entry name" value="Endo/exonuclease/phosphatase"/>
</dbReference>
<organism evidence="2 3">
    <name type="scientific">Thermophagus xiamenensis</name>
    <dbReference type="NCBI Taxonomy" id="385682"/>
    <lineage>
        <taxon>Bacteria</taxon>
        <taxon>Pseudomonadati</taxon>
        <taxon>Bacteroidota</taxon>
        <taxon>Bacteroidia</taxon>
        <taxon>Marinilabiliales</taxon>
        <taxon>Marinilabiliaceae</taxon>
        <taxon>Thermophagus</taxon>
    </lineage>
</organism>
<dbReference type="SUPFAM" id="SSF49899">
    <property type="entry name" value="Concanavalin A-like lectins/glucanases"/>
    <property type="match status" value="1"/>
</dbReference>
<dbReference type="PANTHER" id="PTHR41349">
    <property type="match status" value="1"/>
</dbReference>
<feature type="domain" description="Endonuclease/exonuclease/phosphatase" evidence="1">
    <location>
        <begin position="265"/>
        <end position="515"/>
    </location>
</feature>
<dbReference type="AlphaFoldDB" id="A0A1I2EXE1"/>
<dbReference type="Pfam" id="PF03372">
    <property type="entry name" value="Exo_endo_phos"/>
    <property type="match status" value="1"/>
</dbReference>
<name>A0A1I2EXE1_9BACT</name>
<dbReference type="Pfam" id="PF13385">
    <property type="entry name" value="Laminin_G_3"/>
    <property type="match status" value="1"/>
</dbReference>
<keyword evidence="2" id="KW-0540">Nuclease</keyword>
<dbReference type="GO" id="GO:0004527">
    <property type="term" value="F:exonuclease activity"/>
    <property type="evidence" value="ECO:0007669"/>
    <property type="project" value="UniProtKB-KW"/>
</dbReference>
<keyword evidence="2" id="KW-0378">Hydrolase</keyword>
<dbReference type="Gene3D" id="2.60.120.200">
    <property type="match status" value="1"/>
</dbReference>
<dbReference type="Gene3D" id="3.60.10.10">
    <property type="entry name" value="Endonuclease/exonuclease/phosphatase"/>
    <property type="match status" value="1"/>
</dbReference>
<reference evidence="2 3" key="1">
    <citation type="submission" date="2016-10" db="EMBL/GenBank/DDBJ databases">
        <authorList>
            <person name="de Groot N.N."/>
        </authorList>
    </citation>
    <scope>NUCLEOTIDE SEQUENCE [LARGE SCALE GENOMIC DNA]</scope>
    <source>
        <strain evidence="2 3">DSM 19012</strain>
    </source>
</reference>
<dbReference type="InterPro" id="IPR036691">
    <property type="entry name" value="Endo/exonu/phosph_ase_sf"/>
</dbReference>
<dbReference type="EMBL" id="FONA01000025">
    <property type="protein sequence ID" value="SFE97545.1"/>
    <property type="molecule type" value="Genomic_DNA"/>
</dbReference>
<proteinExistence type="predicted"/>
<keyword evidence="2" id="KW-0269">Exonuclease</keyword>
<keyword evidence="3" id="KW-1185">Reference proteome</keyword>
<dbReference type="GO" id="GO:0005975">
    <property type="term" value="P:carbohydrate metabolic process"/>
    <property type="evidence" value="ECO:0007669"/>
    <property type="project" value="UniProtKB-ARBA"/>
</dbReference>
<dbReference type="Proteomes" id="UP000181976">
    <property type="component" value="Unassembled WGS sequence"/>
</dbReference>
<gene>
    <name evidence="2" type="ORF">SAMN05444380_12516</name>
</gene>